<evidence type="ECO:0000256" key="1">
    <source>
        <dbReference type="SAM" id="MobiDB-lite"/>
    </source>
</evidence>
<organism evidence="2 3">
    <name type="scientific">Brassica cretica</name>
    <name type="common">Mustard</name>
    <dbReference type="NCBI Taxonomy" id="69181"/>
    <lineage>
        <taxon>Eukaryota</taxon>
        <taxon>Viridiplantae</taxon>
        <taxon>Streptophyta</taxon>
        <taxon>Embryophyta</taxon>
        <taxon>Tracheophyta</taxon>
        <taxon>Spermatophyta</taxon>
        <taxon>Magnoliopsida</taxon>
        <taxon>eudicotyledons</taxon>
        <taxon>Gunneridae</taxon>
        <taxon>Pentapetalae</taxon>
        <taxon>rosids</taxon>
        <taxon>malvids</taxon>
        <taxon>Brassicales</taxon>
        <taxon>Brassicaceae</taxon>
        <taxon>Brassiceae</taxon>
        <taxon>Brassica</taxon>
    </lineage>
</organism>
<feature type="compositionally biased region" description="Polar residues" evidence="1">
    <location>
        <begin position="41"/>
        <end position="62"/>
    </location>
</feature>
<dbReference type="EMBL" id="QGKX02000088">
    <property type="protein sequence ID" value="KAF3587410.1"/>
    <property type="molecule type" value="Genomic_DNA"/>
</dbReference>
<evidence type="ECO:0000313" key="3">
    <source>
        <dbReference type="Proteomes" id="UP000712600"/>
    </source>
</evidence>
<proteinExistence type="predicted"/>
<name>A0A8S9S2M5_BRACR</name>
<accession>A0A8S9S2M5</accession>
<protein>
    <submittedName>
        <fullName evidence="2">Uncharacterized protein</fullName>
    </submittedName>
</protein>
<reference evidence="2" key="1">
    <citation type="submission" date="2019-12" db="EMBL/GenBank/DDBJ databases">
        <title>Genome sequencing and annotation of Brassica cretica.</title>
        <authorList>
            <person name="Studholme D.J."/>
            <person name="Sarris P."/>
        </authorList>
    </citation>
    <scope>NUCLEOTIDE SEQUENCE</scope>
    <source>
        <strain evidence="2">PFS-109/04</strain>
        <tissue evidence="2">Leaf</tissue>
    </source>
</reference>
<comment type="caution">
    <text evidence="2">The sequence shown here is derived from an EMBL/GenBank/DDBJ whole genome shotgun (WGS) entry which is preliminary data.</text>
</comment>
<dbReference type="Proteomes" id="UP000712600">
    <property type="component" value="Unassembled WGS sequence"/>
</dbReference>
<feature type="region of interest" description="Disordered" evidence="1">
    <location>
        <begin position="1"/>
        <end position="71"/>
    </location>
</feature>
<evidence type="ECO:0000313" key="2">
    <source>
        <dbReference type="EMBL" id="KAF3587410.1"/>
    </source>
</evidence>
<dbReference type="AlphaFoldDB" id="A0A8S9S2M5"/>
<gene>
    <name evidence="2" type="ORF">F2Q69_00028470</name>
</gene>
<sequence>MRHTDQPSPSPRGDHRRSSFPSIHRNTPETGRSERRTTETISDNIKPNNTGYSHRNSNQRAQSAAAESKSL</sequence>